<feature type="region of interest" description="Disordered" evidence="24">
    <location>
        <begin position="1142"/>
        <end position="1222"/>
    </location>
</feature>
<keyword evidence="13 23" id="KW-0175">Coiled coil</keyword>
<evidence type="ECO:0000256" key="15">
    <source>
        <dbReference type="ARBA" id="ARBA00023137"/>
    </source>
</evidence>
<dbReference type="CDD" id="cd15628">
    <property type="entry name" value="PHD_BAZ1B"/>
    <property type="match status" value="1"/>
</dbReference>
<dbReference type="Gene3D" id="3.30.40.10">
    <property type="entry name" value="Zinc/RING finger domain, C3HC4 (zinc finger)"/>
    <property type="match status" value="2"/>
</dbReference>
<evidence type="ECO:0000256" key="8">
    <source>
        <dbReference type="ARBA" id="ARBA00022771"/>
    </source>
</evidence>
<keyword evidence="17" id="KW-0539">Nucleus</keyword>
<keyword evidence="6" id="KW-0547">Nucleotide-binding</keyword>
<organism evidence="28 29">
    <name type="scientific">Strigamia maritima</name>
    <name type="common">European centipede</name>
    <name type="synonym">Geophilus maritimus</name>
    <dbReference type="NCBI Taxonomy" id="126957"/>
    <lineage>
        <taxon>Eukaryota</taxon>
        <taxon>Metazoa</taxon>
        <taxon>Ecdysozoa</taxon>
        <taxon>Arthropoda</taxon>
        <taxon>Myriapoda</taxon>
        <taxon>Chilopoda</taxon>
        <taxon>Pleurostigmophora</taxon>
        <taxon>Geophilomorpha</taxon>
        <taxon>Linotaeniidae</taxon>
        <taxon>Strigamia</taxon>
    </lineage>
</organism>
<keyword evidence="7" id="KW-0227">DNA damage</keyword>
<dbReference type="PhylomeDB" id="T1J5N9"/>
<dbReference type="OMA" id="KVCRRKV"/>
<dbReference type="EMBL" id="JH431866">
    <property type="status" value="NOT_ANNOTATED_CDS"/>
    <property type="molecule type" value="Genomic_DNA"/>
</dbReference>
<evidence type="ECO:0000256" key="11">
    <source>
        <dbReference type="ARBA" id="ARBA00022840"/>
    </source>
</evidence>
<dbReference type="Pfam" id="PF15613">
    <property type="entry name" value="WSD"/>
    <property type="match status" value="1"/>
</dbReference>
<evidence type="ECO:0000313" key="29">
    <source>
        <dbReference type="Proteomes" id="UP000014500"/>
    </source>
</evidence>
<dbReference type="InterPro" id="IPR019787">
    <property type="entry name" value="Znf_PHD-finger"/>
</dbReference>
<comment type="catalytic activity">
    <reaction evidence="18">
        <text>L-tyrosyl-[protein] + ATP = O-phospho-L-tyrosyl-[protein] + ADP + H(+)</text>
        <dbReference type="Rhea" id="RHEA:10596"/>
        <dbReference type="Rhea" id="RHEA-COMP:10136"/>
        <dbReference type="Rhea" id="RHEA-COMP:20101"/>
        <dbReference type="ChEBI" id="CHEBI:15378"/>
        <dbReference type="ChEBI" id="CHEBI:30616"/>
        <dbReference type="ChEBI" id="CHEBI:46858"/>
        <dbReference type="ChEBI" id="CHEBI:61978"/>
        <dbReference type="ChEBI" id="CHEBI:456216"/>
        <dbReference type="EC" id="2.7.10.2"/>
    </reaction>
</comment>
<dbReference type="GO" id="GO:0006974">
    <property type="term" value="P:DNA damage response"/>
    <property type="evidence" value="ECO:0007669"/>
    <property type="project" value="UniProtKB-KW"/>
</dbReference>
<feature type="compositionally biased region" description="Basic and acidic residues" evidence="24">
    <location>
        <begin position="384"/>
        <end position="402"/>
    </location>
</feature>
<protein>
    <recommendedName>
        <fullName evidence="20">Tyrosine-protein kinase BAZ1B</fullName>
        <ecNumber evidence="3">2.7.10.2</ecNumber>
    </recommendedName>
    <alternativeName>
        <fullName evidence="21">Bromodomain adjacent to zinc finger domain protein 1B</fullName>
    </alternativeName>
</protein>
<dbReference type="InterPro" id="IPR001965">
    <property type="entry name" value="Znf_PHD"/>
</dbReference>
<feature type="compositionally biased region" description="Basic and acidic residues" evidence="24">
    <location>
        <begin position="1161"/>
        <end position="1172"/>
    </location>
</feature>
<dbReference type="STRING" id="126957.T1J5N9"/>
<dbReference type="HOGENOM" id="CLU_004410_0_0_1"/>
<feature type="domain" description="DDT" evidence="27">
    <location>
        <begin position="533"/>
        <end position="597"/>
    </location>
</feature>
<evidence type="ECO:0000256" key="19">
    <source>
        <dbReference type="ARBA" id="ARBA00061696"/>
    </source>
</evidence>
<dbReference type="InterPro" id="IPR018501">
    <property type="entry name" value="DDT_dom"/>
</dbReference>
<evidence type="ECO:0000256" key="22">
    <source>
        <dbReference type="PROSITE-ProRule" id="PRU00175"/>
    </source>
</evidence>
<dbReference type="Proteomes" id="UP000014500">
    <property type="component" value="Unassembled WGS sequence"/>
</dbReference>
<keyword evidence="15" id="KW-0829">Tyrosine-protein kinase</keyword>
<dbReference type="EC" id="2.7.10.2" evidence="3"/>
<dbReference type="GO" id="GO:0008270">
    <property type="term" value="F:zinc ion binding"/>
    <property type="evidence" value="ECO:0007669"/>
    <property type="project" value="UniProtKB-KW"/>
</dbReference>
<evidence type="ECO:0000256" key="2">
    <source>
        <dbReference type="ARBA" id="ARBA00004123"/>
    </source>
</evidence>
<evidence type="ECO:0000256" key="23">
    <source>
        <dbReference type="SAM" id="Coils"/>
    </source>
</evidence>
<dbReference type="InterPro" id="IPR011011">
    <property type="entry name" value="Znf_FYVE_PHD"/>
</dbReference>
<dbReference type="PANTHER" id="PTHR46802">
    <property type="entry name" value="TYROSINE-PROTEIN KINASE BAZ1B"/>
    <property type="match status" value="1"/>
</dbReference>
<proteinExistence type="inferred from homology"/>
<evidence type="ECO:0000256" key="18">
    <source>
        <dbReference type="ARBA" id="ARBA00051245"/>
    </source>
</evidence>
<evidence type="ECO:0000256" key="10">
    <source>
        <dbReference type="ARBA" id="ARBA00022833"/>
    </source>
</evidence>
<feature type="compositionally biased region" description="Basic and acidic residues" evidence="24">
    <location>
        <begin position="297"/>
        <end position="320"/>
    </location>
</feature>
<evidence type="ECO:0000256" key="4">
    <source>
        <dbReference type="ARBA" id="ARBA00022679"/>
    </source>
</evidence>
<keyword evidence="12" id="KW-0805">Transcription regulation</keyword>
<comment type="subcellular location">
    <subcellularLocation>
        <location evidence="2">Nucleus</location>
    </subcellularLocation>
</comment>
<evidence type="ECO:0000256" key="9">
    <source>
        <dbReference type="ARBA" id="ARBA00022777"/>
    </source>
</evidence>
<feature type="coiled-coil region" evidence="23">
    <location>
        <begin position="774"/>
        <end position="814"/>
    </location>
</feature>
<dbReference type="GO" id="GO:0005524">
    <property type="term" value="F:ATP binding"/>
    <property type="evidence" value="ECO:0007669"/>
    <property type="project" value="UniProtKB-KW"/>
</dbReference>
<dbReference type="Pfam" id="PF00628">
    <property type="entry name" value="PHD"/>
    <property type="match status" value="1"/>
</dbReference>
<evidence type="ECO:0000256" key="20">
    <source>
        <dbReference type="ARBA" id="ARBA00069894"/>
    </source>
</evidence>
<dbReference type="PROSITE" id="PS50827">
    <property type="entry name" value="DDT"/>
    <property type="match status" value="1"/>
</dbReference>
<evidence type="ECO:0000313" key="28">
    <source>
        <dbReference type="EnsemblMetazoa" id="SMAR008943-PA"/>
    </source>
</evidence>
<feature type="region of interest" description="Disordered" evidence="24">
    <location>
        <begin position="713"/>
        <end position="759"/>
    </location>
</feature>
<reference evidence="28" key="2">
    <citation type="submission" date="2015-02" db="UniProtKB">
        <authorList>
            <consortium name="EnsemblMetazoa"/>
        </authorList>
    </citation>
    <scope>IDENTIFICATION</scope>
</reference>
<dbReference type="FunFam" id="3.30.40.10:FF:000131">
    <property type="entry name" value="tyrosine-protein kinase BAZ1B isoform X1"/>
    <property type="match status" value="1"/>
</dbReference>
<keyword evidence="11" id="KW-0067">ATP-binding</keyword>
<feature type="compositionally biased region" description="Basic and acidic residues" evidence="24">
    <location>
        <begin position="1142"/>
        <end position="1154"/>
    </location>
</feature>
<comment type="cofactor">
    <cofactor evidence="1">
        <name>Mn(2+)</name>
        <dbReference type="ChEBI" id="CHEBI:29035"/>
    </cofactor>
</comment>
<feature type="compositionally biased region" description="Basic and acidic residues" evidence="24">
    <location>
        <begin position="122"/>
        <end position="137"/>
    </location>
</feature>
<feature type="region of interest" description="Disordered" evidence="24">
    <location>
        <begin position="870"/>
        <end position="898"/>
    </location>
</feature>
<feature type="compositionally biased region" description="Polar residues" evidence="24">
    <location>
        <begin position="321"/>
        <end position="331"/>
    </location>
</feature>
<name>T1J5N9_STRMM</name>
<dbReference type="InterPro" id="IPR001841">
    <property type="entry name" value="Znf_RING"/>
</dbReference>
<dbReference type="InterPro" id="IPR013083">
    <property type="entry name" value="Znf_RING/FYVE/PHD"/>
</dbReference>
<dbReference type="PANTHER" id="PTHR46802:SF1">
    <property type="entry name" value="TYROSINE-PROTEIN KINASE BAZ1B"/>
    <property type="match status" value="1"/>
</dbReference>
<feature type="compositionally biased region" description="Polar residues" evidence="24">
    <location>
        <begin position="1174"/>
        <end position="1185"/>
    </location>
</feature>
<dbReference type="GO" id="GO:0140801">
    <property type="term" value="F:histone H2AXY142 kinase activity"/>
    <property type="evidence" value="ECO:0007669"/>
    <property type="project" value="InterPro"/>
</dbReference>
<evidence type="ECO:0000256" key="12">
    <source>
        <dbReference type="ARBA" id="ARBA00023015"/>
    </source>
</evidence>
<feature type="compositionally biased region" description="Basic residues" evidence="24">
    <location>
        <begin position="370"/>
        <end position="383"/>
    </location>
</feature>
<dbReference type="SMART" id="SM00571">
    <property type="entry name" value="DDT"/>
    <property type="match status" value="1"/>
</dbReference>
<evidence type="ECO:0000256" key="5">
    <source>
        <dbReference type="ARBA" id="ARBA00022723"/>
    </source>
</evidence>
<evidence type="ECO:0000256" key="3">
    <source>
        <dbReference type="ARBA" id="ARBA00011903"/>
    </source>
</evidence>
<feature type="region of interest" description="Disordered" evidence="24">
    <location>
        <begin position="260"/>
        <end position="417"/>
    </location>
</feature>
<feature type="domain" description="PHD-type" evidence="25">
    <location>
        <begin position="1087"/>
        <end position="1137"/>
    </location>
</feature>
<dbReference type="SUPFAM" id="SSF57903">
    <property type="entry name" value="FYVE/PHD zinc finger"/>
    <property type="match status" value="2"/>
</dbReference>
<evidence type="ECO:0000256" key="17">
    <source>
        <dbReference type="ARBA" id="ARBA00023242"/>
    </source>
</evidence>
<dbReference type="EnsemblMetazoa" id="SMAR008943-RA">
    <property type="protein sequence ID" value="SMAR008943-PA"/>
    <property type="gene ID" value="SMAR008943"/>
</dbReference>
<dbReference type="PROSITE" id="PS01359">
    <property type="entry name" value="ZF_PHD_1"/>
    <property type="match status" value="1"/>
</dbReference>
<evidence type="ECO:0000256" key="1">
    <source>
        <dbReference type="ARBA" id="ARBA00001936"/>
    </source>
</evidence>
<feature type="compositionally biased region" description="Polar residues" evidence="24">
    <location>
        <begin position="263"/>
        <end position="273"/>
    </location>
</feature>
<comment type="similarity">
    <text evidence="19">Belongs to the WAL family. BAZ1B subfamily.</text>
</comment>
<feature type="domain" description="RING-type" evidence="26">
    <location>
        <begin position="1090"/>
        <end position="1135"/>
    </location>
</feature>
<evidence type="ECO:0000256" key="6">
    <source>
        <dbReference type="ARBA" id="ARBA00022741"/>
    </source>
</evidence>
<dbReference type="InterPro" id="IPR019786">
    <property type="entry name" value="Zinc_finger_PHD-type_CS"/>
</dbReference>
<dbReference type="PROSITE" id="PS50016">
    <property type="entry name" value="ZF_PHD_2"/>
    <property type="match status" value="1"/>
</dbReference>
<feature type="compositionally biased region" description="Acidic residues" evidence="24">
    <location>
        <begin position="1202"/>
        <end position="1217"/>
    </location>
</feature>
<keyword evidence="29" id="KW-1185">Reference proteome</keyword>
<keyword evidence="5" id="KW-0479">Metal-binding</keyword>
<dbReference type="SMART" id="SM00249">
    <property type="entry name" value="PHD"/>
    <property type="match status" value="2"/>
</dbReference>
<evidence type="ECO:0000256" key="7">
    <source>
        <dbReference type="ARBA" id="ARBA00022763"/>
    </source>
</evidence>
<feature type="compositionally biased region" description="Low complexity" evidence="24">
    <location>
        <begin position="359"/>
        <end position="369"/>
    </location>
</feature>
<evidence type="ECO:0000256" key="13">
    <source>
        <dbReference type="ARBA" id="ARBA00023054"/>
    </source>
</evidence>
<sequence length="1373" mass="157661">MPLLGKKIHHLVKPLTLINPKASVYVIKHTGECFQSKEYPFCWQSYLSLLGDNKDGRFRANKRNAEVTQPLDSLIDKAYIKINTTFFPGDQVQFKVKNCGRVIKGRVLTIEKEDENGMSPCSDKENSDNTDVNHNETTPRKYPLKLLPYKYNIRLFDEDKIISAVPAEDLTRCDRPPSKENLKLFIRSHALRHGTNSASPWIVDQKLVKKYLLPNKSMESPNKSPTKLTELIGSEKKRKASIDTEILRRKQLQFAQEEKKNTIGDNDQLNPKNQPVVKLQQLKMPEDKRKSPVKKPSKVERLTAKEAKNGTTDNQKKKSENTTSKTVSKDNLNGKKQKLKQATLLEFSMKKNKVKSPGKPKVTSLPLKKSPVKKSLLKVKKTSKKSEEAGKVSPNKNDKGKELLQPNSDKPPIKKAINPLKPSETVMYIEKVLAHLKERKQKNIAYMLDRLLVTLTKEEIGNLPELVQQRLKRRVAFRESRAKFDAMTKEEKEAFLKPIVAKYTPKPFVEDKKLDLRPLPEVELVPTPDGVPNELFGDLVMVVEFINSYSGLLLPNEPYPVQTDLLMKAVGSGNEGFGYLSRILLILLQTLLQDRIADDYKELGVRLSDLPINIHTTSELVRLCLRRHDETENLAGGETAEEVEDVPENVLSLLETSELYQLIPQHKLRILIGICHRIMNSYSVQEYMEQKHKNASQIWKDLLEQKKLISSSKEQWAKEEGQKPKEDGKDKEENITENNTPDPFARGTIKSDVQKEKSDLKVIPAPTEDDQSLIGSIKRRRQYALEEKKKLEEKRNEEKERRFKEQEKKAILSRKGELEKNYDAAYLASRTTLRQTPLGYDRNHTRYWLFTNGTVGLYLEKGWVSEHDDYTTYPQKPENPEVIDLSDSDDEPLSSLKDRETDKDLTFPVIGQNLWFHYKKMSDVEALMDSLHPKGLREGHLLKKLKKKQSEIARTFNLRRVSQLLLKPSDGDRELLEAFKKELTETEVRLRKGVLGGVPNLSQWEERLEKATGIQDLIPCLLETQANVLPRFFQGIMKVKYVNDEEGDCSKLQKWIENVEQCTTMSRLHVLLGVLDACILWEKSTENAKCKICRRKDEDRVLILCDNCNLAFHLLCLRPSLSHVPQGDWICPACQPTSVRQKDRIEKQQSRQTDEDQITVCEREPPTAERRLRSSTTATVQTRATRSTRREQMKKESSSEASEYEEDGDEEENESDSDSNQNSECCLCGGDEDVTQCCKCKFGYHTFCHVPPMHNKPRGNWWQKWKLSVSQEDDTKRMKPKRLLNGRDDDIQSEQQITTRLRQRINELTEDNPNGSKISSREARALRRALGPANSMNLVSDAIRPGSVQEHFCGPVSQVSLCFVFVVFKCWEM</sequence>
<evidence type="ECO:0000256" key="24">
    <source>
        <dbReference type="SAM" id="MobiDB-lite"/>
    </source>
</evidence>
<keyword evidence="16" id="KW-0804">Transcription</keyword>
<dbReference type="InterPro" id="IPR047174">
    <property type="entry name" value="BAZ1B"/>
</dbReference>
<dbReference type="InterPro" id="IPR047256">
    <property type="entry name" value="BAZ1B_PHD"/>
</dbReference>
<keyword evidence="9" id="KW-0418">Kinase</keyword>
<dbReference type="InterPro" id="IPR028941">
    <property type="entry name" value="WHIM2_dom"/>
</dbReference>
<accession>T1J5N9</accession>
<reference evidence="29" key="1">
    <citation type="submission" date="2011-05" db="EMBL/GenBank/DDBJ databases">
        <authorList>
            <person name="Richards S.R."/>
            <person name="Qu J."/>
            <person name="Jiang H."/>
            <person name="Jhangiani S.N."/>
            <person name="Agravi P."/>
            <person name="Goodspeed R."/>
            <person name="Gross S."/>
            <person name="Mandapat C."/>
            <person name="Jackson L."/>
            <person name="Mathew T."/>
            <person name="Pu L."/>
            <person name="Thornton R."/>
            <person name="Saada N."/>
            <person name="Wilczek-Boney K.B."/>
            <person name="Lee S."/>
            <person name="Kovar C."/>
            <person name="Wu Y."/>
            <person name="Scherer S.E."/>
            <person name="Worley K.C."/>
            <person name="Muzny D.M."/>
            <person name="Gibbs R."/>
        </authorList>
    </citation>
    <scope>NUCLEOTIDE SEQUENCE</scope>
    <source>
        <strain evidence="29">Brora</strain>
    </source>
</reference>
<feature type="region of interest" description="Disordered" evidence="24">
    <location>
        <begin position="114"/>
        <end position="137"/>
    </location>
</feature>
<keyword evidence="8 22" id="KW-0863">Zinc-finger</keyword>
<evidence type="ECO:0000259" key="26">
    <source>
        <dbReference type="PROSITE" id="PS50089"/>
    </source>
</evidence>
<evidence type="ECO:0000256" key="21">
    <source>
        <dbReference type="ARBA" id="ARBA00076449"/>
    </source>
</evidence>
<dbReference type="GO" id="GO:0090535">
    <property type="term" value="C:WICH complex"/>
    <property type="evidence" value="ECO:0007669"/>
    <property type="project" value="InterPro"/>
</dbReference>
<keyword evidence="14" id="KW-0103">Bromodomain</keyword>
<keyword evidence="4" id="KW-0808">Transferase</keyword>
<feature type="compositionally biased region" description="Basic and acidic residues" evidence="24">
    <location>
        <begin position="715"/>
        <end position="734"/>
    </location>
</feature>
<feature type="compositionally biased region" description="Basic and acidic residues" evidence="24">
    <location>
        <begin position="1188"/>
        <end position="1198"/>
    </location>
</feature>
<dbReference type="GO" id="GO:0004715">
    <property type="term" value="F:non-membrane spanning protein tyrosine kinase activity"/>
    <property type="evidence" value="ECO:0007669"/>
    <property type="project" value="UniProtKB-EC"/>
</dbReference>
<evidence type="ECO:0000259" key="25">
    <source>
        <dbReference type="PROSITE" id="PS50016"/>
    </source>
</evidence>
<evidence type="ECO:0000256" key="14">
    <source>
        <dbReference type="ARBA" id="ARBA00023117"/>
    </source>
</evidence>
<dbReference type="eggNOG" id="KOG1245">
    <property type="taxonomic scope" value="Eukaryota"/>
</dbReference>
<evidence type="ECO:0000256" key="16">
    <source>
        <dbReference type="ARBA" id="ARBA00023163"/>
    </source>
</evidence>
<keyword evidence="10" id="KW-0862">Zinc</keyword>
<dbReference type="GO" id="GO:0042393">
    <property type="term" value="F:histone binding"/>
    <property type="evidence" value="ECO:0007669"/>
    <property type="project" value="TreeGrafter"/>
</dbReference>
<dbReference type="PROSITE" id="PS50089">
    <property type="entry name" value="ZF_RING_2"/>
    <property type="match status" value="1"/>
</dbReference>
<evidence type="ECO:0000259" key="27">
    <source>
        <dbReference type="PROSITE" id="PS50827"/>
    </source>
</evidence>